<dbReference type="PANTHER" id="PTHR48059:SF30">
    <property type="entry name" value="OS06G0587000 PROTEIN"/>
    <property type="match status" value="1"/>
</dbReference>
<dbReference type="InterPro" id="IPR001611">
    <property type="entry name" value="Leu-rich_rpt"/>
</dbReference>
<dbReference type="FunFam" id="3.80.10.10:FF:000041">
    <property type="entry name" value="LRR receptor-like serine/threonine-protein kinase ERECTA"/>
    <property type="match status" value="2"/>
</dbReference>
<keyword evidence="4" id="KW-0472">Membrane</keyword>
<protein>
    <submittedName>
        <fullName evidence="6">L domain-like protein</fullName>
    </submittedName>
</protein>
<keyword evidence="7" id="KW-1185">Reference proteome</keyword>
<dbReference type="PANTHER" id="PTHR48059">
    <property type="entry name" value="POLYGALACTURONASE INHIBITOR 1"/>
    <property type="match status" value="1"/>
</dbReference>
<keyword evidence="4" id="KW-1133">Transmembrane helix</keyword>
<keyword evidence="3" id="KW-0677">Repeat</keyword>
<dbReference type="Proteomes" id="UP000193920">
    <property type="component" value="Unassembled WGS sequence"/>
</dbReference>
<dbReference type="SMART" id="SM00369">
    <property type="entry name" value="LRR_TYP"/>
    <property type="match status" value="3"/>
</dbReference>
<keyword evidence="5" id="KW-0732">Signal</keyword>
<dbReference type="Pfam" id="PF13855">
    <property type="entry name" value="LRR_8"/>
    <property type="match status" value="2"/>
</dbReference>
<dbReference type="InterPro" id="IPR051848">
    <property type="entry name" value="PGIP"/>
</dbReference>
<proteinExistence type="predicted"/>
<comment type="caution">
    <text evidence="6">The sequence shown here is derived from an EMBL/GenBank/DDBJ whole genome shotgun (WGS) entry which is preliminary data.</text>
</comment>
<dbReference type="AlphaFoldDB" id="A0A1Y2BES7"/>
<evidence type="ECO:0000256" key="5">
    <source>
        <dbReference type="SAM" id="SignalP"/>
    </source>
</evidence>
<accession>A0A1Y2BES7</accession>
<name>A0A1Y2BES7_9FUNG</name>
<comment type="subcellular location">
    <subcellularLocation>
        <location evidence="1">Cell envelope</location>
    </subcellularLocation>
</comment>
<reference evidence="6 7" key="1">
    <citation type="submission" date="2016-08" db="EMBL/GenBank/DDBJ databases">
        <title>A Parts List for Fungal Cellulosomes Revealed by Comparative Genomics.</title>
        <authorList>
            <consortium name="DOE Joint Genome Institute"/>
            <person name="Haitjema C.H."/>
            <person name="Gilmore S.P."/>
            <person name="Henske J.K."/>
            <person name="Solomon K.V."/>
            <person name="De Groot R."/>
            <person name="Kuo A."/>
            <person name="Mondo S.J."/>
            <person name="Salamov A.A."/>
            <person name="Labutti K."/>
            <person name="Zhao Z."/>
            <person name="Chiniquy J."/>
            <person name="Barry K."/>
            <person name="Brewer H.M."/>
            <person name="Purvine S.O."/>
            <person name="Wright A.T."/>
            <person name="Boxma B."/>
            <person name="Van Alen T."/>
            <person name="Hackstein J.H."/>
            <person name="Baker S.E."/>
            <person name="Grigoriev I.V."/>
            <person name="O'Malley M.A."/>
        </authorList>
    </citation>
    <scope>NUCLEOTIDE SEQUENCE [LARGE SCALE GENOMIC DNA]</scope>
    <source>
        <strain evidence="6 7">G1</strain>
    </source>
</reference>
<dbReference type="InterPro" id="IPR032675">
    <property type="entry name" value="LRR_dom_sf"/>
</dbReference>
<feature type="signal peptide" evidence="5">
    <location>
        <begin position="1"/>
        <end position="22"/>
    </location>
</feature>
<dbReference type="STRING" id="1754190.A0A1Y2BES7"/>
<evidence type="ECO:0000256" key="2">
    <source>
        <dbReference type="ARBA" id="ARBA00022614"/>
    </source>
</evidence>
<dbReference type="InterPro" id="IPR003591">
    <property type="entry name" value="Leu-rich_rpt_typical-subtyp"/>
</dbReference>
<dbReference type="SUPFAM" id="SSF52058">
    <property type="entry name" value="L domain-like"/>
    <property type="match status" value="1"/>
</dbReference>
<evidence type="ECO:0000313" key="7">
    <source>
        <dbReference type="Proteomes" id="UP000193920"/>
    </source>
</evidence>
<dbReference type="OrthoDB" id="676979at2759"/>
<evidence type="ECO:0000256" key="3">
    <source>
        <dbReference type="ARBA" id="ARBA00022737"/>
    </source>
</evidence>
<dbReference type="PROSITE" id="PS51450">
    <property type="entry name" value="LRR"/>
    <property type="match status" value="2"/>
</dbReference>
<dbReference type="Gene3D" id="3.80.10.10">
    <property type="entry name" value="Ribonuclease Inhibitor"/>
    <property type="match status" value="2"/>
</dbReference>
<feature type="chain" id="PRO_5012124095" evidence="5">
    <location>
        <begin position="23"/>
        <end position="400"/>
    </location>
</feature>
<feature type="transmembrane region" description="Helical" evidence="4">
    <location>
        <begin position="317"/>
        <end position="339"/>
    </location>
</feature>
<dbReference type="EMBL" id="MCOG01000160">
    <property type="protein sequence ID" value="ORY33343.1"/>
    <property type="molecule type" value="Genomic_DNA"/>
</dbReference>
<organism evidence="6 7">
    <name type="scientific">Neocallimastix californiae</name>
    <dbReference type="NCBI Taxonomy" id="1754190"/>
    <lineage>
        <taxon>Eukaryota</taxon>
        <taxon>Fungi</taxon>
        <taxon>Fungi incertae sedis</taxon>
        <taxon>Chytridiomycota</taxon>
        <taxon>Chytridiomycota incertae sedis</taxon>
        <taxon>Neocallimastigomycetes</taxon>
        <taxon>Neocallimastigales</taxon>
        <taxon>Neocallimastigaceae</taxon>
        <taxon>Neocallimastix</taxon>
    </lineage>
</organism>
<evidence type="ECO:0000256" key="4">
    <source>
        <dbReference type="SAM" id="Phobius"/>
    </source>
</evidence>
<keyword evidence="4" id="KW-0812">Transmembrane</keyword>
<gene>
    <name evidence="6" type="ORF">LY90DRAFT_72312</name>
</gene>
<keyword evidence="2" id="KW-0433">Leucine-rich repeat</keyword>
<evidence type="ECO:0000313" key="6">
    <source>
        <dbReference type="EMBL" id="ORY33343.1"/>
    </source>
</evidence>
<sequence>MSLPFKFLVLFLFSVLITLCLAAGDTKEESPKESNPSTTQNTPVEVDLTDCDILKQVLNDYTSLNSTITWGDHTMDCCDGEKYVCQDFMGKKFITELNLSYNYLSGSISSHFGNFTNLERLDLHNNKLTGSIPEEFKFLKNLKYLNLNSNNISGDFPEFIGQMSSLQTIDISINEISGHLPKSLNELSYLESFTARYNLISGGLTDFFSSTPNLTILDLSLNKLSGSIPKSISELYNLTELYLNDNDLDGSLPDSFVKLENLEILNLNNNHGLHGKVPDMPKYLKTCNYKDTDLCVKENAVCGLDQIPICKANTTKIVLIVVGCIAAVFLIGIIILRCIHGKRRYKEKQSDQVLLVDNEAMNNDMEEGEFIQLRENDDRHYVEVDEDYIFDSKNMNKFIN</sequence>
<evidence type="ECO:0000256" key="1">
    <source>
        <dbReference type="ARBA" id="ARBA00004196"/>
    </source>
</evidence>